<comment type="catalytic activity">
    <reaction evidence="2">
        <text>Endonucleolytic cleavage to 5'-phosphomonoester.</text>
        <dbReference type="EC" id="3.1.26.4"/>
    </reaction>
</comment>
<evidence type="ECO:0000259" key="3">
    <source>
        <dbReference type="PROSITE" id="PS51975"/>
    </source>
</evidence>
<reference evidence="4 5" key="1">
    <citation type="submission" date="2019-03" db="EMBL/GenBank/DDBJ databases">
        <title>Lake Tanganyika Metagenome-Assembled Genomes (MAGs).</title>
        <authorList>
            <person name="Tran P."/>
        </authorList>
    </citation>
    <scope>NUCLEOTIDE SEQUENCE [LARGE SCALE GENOMIC DNA]</scope>
    <source>
        <strain evidence="4">K_DeepCast_65m_m2_236</strain>
    </source>
</reference>
<dbReference type="EMBL" id="VGJX01000603">
    <property type="protein sequence ID" value="MBM3275508.1"/>
    <property type="molecule type" value="Genomic_DNA"/>
</dbReference>
<dbReference type="GO" id="GO:0003723">
    <property type="term" value="F:RNA binding"/>
    <property type="evidence" value="ECO:0007669"/>
    <property type="project" value="UniProtKB-UniRule"/>
</dbReference>
<feature type="non-terminal residue" evidence="4">
    <location>
        <position position="47"/>
    </location>
</feature>
<proteinExistence type="inferred from homology"/>
<feature type="domain" description="RNase H type-2" evidence="3">
    <location>
        <begin position="14"/>
        <end position="47"/>
    </location>
</feature>
<dbReference type="Gene3D" id="3.30.420.10">
    <property type="entry name" value="Ribonuclease H-like superfamily/Ribonuclease H"/>
    <property type="match status" value="1"/>
</dbReference>
<dbReference type="InterPro" id="IPR036397">
    <property type="entry name" value="RNaseH_sf"/>
</dbReference>
<keyword evidence="2" id="KW-0540">Nuclease</keyword>
<comment type="function">
    <text evidence="2">Endonuclease that specifically degrades the RNA of RNA-DNA hybrids.</text>
</comment>
<name>A0A938BNL4_9BACT</name>
<sequence length="47" mass="4709">MWTTEGGLWKRGIGRVAGVDEVGRGPLAGPVVAAAVILPGSADAGHR</sequence>
<comment type="similarity">
    <text evidence="2">Belongs to the RNase HII family.</text>
</comment>
<dbReference type="PROSITE" id="PS51975">
    <property type="entry name" value="RNASE_H_2"/>
    <property type="match status" value="1"/>
</dbReference>
<dbReference type="AlphaFoldDB" id="A0A938BNL4"/>
<evidence type="ECO:0000256" key="1">
    <source>
        <dbReference type="PROSITE-ProRule" id="PRU01319"/>
    </source>
</evidence>
<gene>
    <name evidence="4" type="ORF">FJZ00_10160</name>
</gene>
<evidence type="ECO:0000313" key="4">
    <source>
        <dbReference type="EMBL" id="MBM3275508.1"/>
    </source>
</evidence>
<dbReference type="EC" id="3.1.26.4" evidence="2"/>
<comment type="caution">
    <text evidence="1">Lacks conserved residue(s) required for the propagation of feature annotation.</text>
</comment>
<dbReference type="Pfam" id="PF01351">
    <property type="entry name" value="RNase_HII"/>
    <property type="match status" value="1"/>
</dbReference>
<evidence type="ECO:0000256" key="2">
    <source>
        <dbReference type="RuleBase" id="RU003515"/>
    </source>
</evidence>
<keyword evidence="2" id="KW-0378">Hydrolase</keyword>
<dbReference type="GO" id="GO:0004523">
    <property type="term" value="F:RNA-DNA hybrid ribonuclease activity"/>
    <property type="evidence" value="ECO:0007669"/>
    <property type="project" value="UniProtKB-EC"/>
</dbReference>
<dbReference type="SUPFAM" id="SSF53098">
    <property type="entry name" value="Ribonuclease H-like"/>
    <property type="match status" value="1"/>
</dbReference>
<comment type="caution">
    <text evidence="4">The sequence shown here is derived from an EMBL/GenBank/DDBJ whole genome shotgun (WGS) entry which is preliminary data.</text>
</comment>
<accession>A0A938BNL4</accession>
<organism evidence="4 5">
    <name type="scientific">Candidatus Tanganyikabacteria bacterium</name>
    <dbReference type="NCBI Taxonomy" id="2961651"/>
    <lineage>
        <taxon>Bacteria</taxon>
        <taxon>Bacillati</taxon>
        <taxon>Candidatus Sericytochromatia</taxon>
        <taxon>Candidatus Tanganyikabacteria</taxon>
    </lineage>
</organism>
<evidence type="ECO:0000313" key="5">
    <source>
        <dbReference type="Proteomes" id="UP000703893"/>
    </source>
</evidence>
<keyword evidence="2" id="KW-0255">Endonuclease</keyword>
<dbReference type="Proteomes" id="UP000703893">
    <property type="component" value="Unassembled WGS sequence"/>
</dbReference>
<dbReference type="InterPro" id="IPR012337">
    <property type="entry name" value="RNaseH-like_sf"/>
</dbReference>
<protein>
    <recommendedName>
        <fullName evidence="2">Ribonuclease</fullName>
        <ecNumber evidence="2">3.1.26.4</ecNumber>
    </recommendedName>
</protein>
<dbReference type="InterPro" id="IPR024567">
    <property type="entry name" value="RNase_HII/HIII_dom"/>
</dbReference>